<evidence type="ECO:0008006" key="4">
    <source>
        <dbReference type="Google" id="ProtNLM"/>
    </source>
</evidence>
<reference evidence="2 3" key="1">
    <citation type="submission" date="2024-03" db="EMBL/GenBank/DDBJ databases">
        <title>Actinomycetospora sp. OC33-EN07, a novel actinomycete isolated from wild orchid (Aerides multiflora).</title>
        <authorList>
            <person name="Suriyachadkun C."/>
        </authorList>
    </citation>
    <scope>NUCLEOTIDE SEQUENCE [LARGE SCALE GENOMIC DNA]</scope>
    <source>
        <strain evidence="2 3">OC33-EN07</strain>
    </source>
</reference>
<evidence type="ECO:0000313" key="2">
    <source>
        <dbReference type="EMBL" id="MEJ2862786.1"/>
    </source>
</evidence>
<feature type="region of interest" description="Disordered" evidence="1">
    <location>
        <begin position="1"/>
        <end position="29"/>
    </location>
</feature>
<evidence type="ECO:0000313" key="3">
    <source>
        <dbReference type="Proteomes" id="UP001369736"/>
    </source>
</evidence>
<protein>
    <recommendedName>
        <fullName evidence="4">Excreted virulence factor EspC (Type VII ESX diderm)</fullName>
    </recommendedName>
</protein>
<dbReference type="EMBL" id="JBBEGM010000006">
    <property type="protein sequence ID" value="MEJ2862786.1"/>
    <property type="molecule type" value="Genomic_DNA"/>
</dbReference>
<dbReference type="RefSeq" id="WP_337704154.1">
    <property type="nucleotide sequence ID" value="NZ_JBBEGM010000006.1"/>
</dbReference>
<feature type="compositionally biased region" description="Basic and acidic residues" evidence="1">
    <location>
        <begin position="1"/>
        <end position="13"/>
    </location>
</feature>
<keyword evidence="3" id="KW-1185">Reference proteome</keyword>
<evidence type="ECO:0000256" key="1">
    <source>
        <dbReference type="SAM" id="MobiDB-lite"/>
    </source>
</evidence>
<comment type="caution">
    <text evidence="2">The sequence shown here is derived from an EMBL/GenBank/DDBJ whole genome shotgun (WGS) entry which is preliminary data.</text>
</comment>
<proteinExistence type="predicted"/>
<sequence length="136" mass="13941">MCSTVRPEEKSRSSVDPANPHPRPIRACDRPSMVGGYAVDLDALHRAAAGVRATVDQVEVGALDGVGTAAGHDRLGAALAEFATRWPRGVEALAEDGRAVADRLDAAEAGYRRTDTGAARGLDGLVRGSGPDPGGG</sequence>
<gene>
    <name evidence="2" type="ORF">WCD58_16560</name>
</gene>
<accession>A0ABU8M624</accession>
<dbReference type="Proteomes" id="UP001369736">
    <property type="component" value="Unassembled WGS sequence"/>
</dbReference>
<organism evidence="2 3">
    <name type="scientific">Actinomycetospora flava</name>
    <dbReference type="NCBI Taxonomy" id="3129232"/>
    <lineage>
        <taxon>Bacteria</taxon>
        <taxon>Bacillati</taxon>
        <taxon>Actinomycetota</taxon>
        <taxon>Actinomycetes</taxon>
        <taxon>Pseudonocardiales</taxon>
        <taxon>Pseudonocardiaceae</taxon>
        <taxon>Actinomycetospora</taxon>
    </lineage>
</organism>
<name>A0ABU8M624_9PSEU</name>